<protein>
    <submittedName>
        <fullName evidence="8">DedA family protein</fullName>
    </submittedName>
</protein>
<keyword evidence="9" id="KW-1185">Reference proteome</keyword>
<organism evidence="8 9">
    <name type="scientific">Campylobacter porcelli</name>
    <dbReference type="NCBI Taxonomy" id="1660073"/>
    <lineage>
        <taxon>Bacteria</taxon>
        <taxon>Pseudomonadati</taxon>
        <taxon>Campylobacterota</taxon>
        <taxon>Epsilonproteobacteria</taxon>
        <taxon>Campylobacterales</taxon>
        <taxon>Campylobacteraceae</taxon>
        <taxon>Campylobacter</taxon>
    </lineage>
</organism>
<keyword evidence="2" id="KW-1003">Cell membrane</keyword>
<dbReference type="InterPro" id="IPR032816">
    <property type="entry name" value="VTT_dom"/>
</dbReference>
<dbReference type="Proteomes" id="UP001331664">
    <property type="component" value="Unassembled WGS sequence"/>
</dbReference>
<keyword evidence="3 6" id="KW-0812">Transmembrane</keyword>
<proteinExistence type="predicted"/>
<dbReference type="PANTHER" id="PTHR42709:SF6">
    <property type="entry name" value="UNDECAPRENYL PHOSPHATE TRANSPORTER A"/>
    <property type="match status" value="1"/>
</dbReference>
<comment type="subcellular location">
    <subcellularLocation>
        <location evidence="1">Cell membrane</location>
        <topology evidence="1">Multi-pass membrane protein</topology>
    </subcellularLocation>
</comment>
<accession>A0ABU7M2X0</accession>
<feature type="domain" description="VTT" evidence="7">
    <location>
        <begin position="34"/>
        <end position="160"/>
    </location>
</feature>
<sequence length="200" mass="22839">MLETIVNYLVNLVADWGYVGIFLLMALESSFFPFPSEVVMIPAGYLVYTKQMNLYMVFASGALGSLAGAIFNYYLCYFFGRAFILKYGKYIGITDEKMAKFESFFDKYGEISTFNCRLIPGIRQYISLPAGLAKMNIFTFSIYTTLGAGIWVAILIAIGYYIGDQKELIKEYLLQITIYLLIAVAIITLIYLYIQKRRKK</sequence>
<dbReference type="InterPro" id="IPR051311">
    <property type="entry name" value="DedA_domain"/>
</dbReference>
<dbReference type="Pfam" id="PF09335">
    <property type="entry name" value="VTT_dom"/>
    <property type="match status" value="1"/>
</dbReference>
<feature type="transmembrane region" description="Helical" evidence="6">
    <location>
        <begin position="137"/>
        <end position="160"/>
    </location>
</feature>
<feature type="transmembrane region" description="Helical" evidence="6">
    <location>
        <begin position="54"/>
        <end position="79"/>
    </location>
</feature>
<evidence type="ECO:0000256" key="3">
    <source>
        <dbReference type="ARBA" id="ARBA00022692"/>
    </source>
</evidence>
<reference evidence="8 9" key="1">
    <citation type="submission" date="2024-01" db="EMBL/GenBank/DDBJ databases">
        <title>Campylobacter porcellus sp. nov.</title>
        <authorList>
            <person name="Papic B."/>
            <person name="Gruntar I."/>
        </authorList>
    </citation>
    <scope>NUCLEOTIDE SEQUENCE [LARGE SCALE GENOMIC DNA]</scope>
    <source>
        <strain evidence="8 9">CX2-4855-23</strain>
    </source>
</reference>
<evidence type="ECO:0000313" key="9">
    <source>
        <dbReference type="Proteomes" id="UP001331664"/>
    </source>
</evidence>
<evidence type="ECO:0000313" key="8">
    <source>
        <dbReference type="EMBL" id="MEE3743914.1"/>
    </source>
</evidence>
<evidence type="ECO:0000259" key="7">
    <source>
        <dbReference type="Pfam" id="PF09335"/>
    </source>
</evidence>
<evidence type="ECO:0000256" key="6">
    <source>
        <dbReference type="SAM" id="Phobius"/>
    </source>
</evidence>
<keyword evidence="5 6" id="KW-0472">Membrane</keyword>
<comment type="caution">
    <text evidence="8">The sequence shown here is derived from an EMBL/GenBank/DDBJ whole genome shotgun (WGS) entry which is preliminary data.</text>
</comment>
<evidence type="ECO:0000256" key="4">
    <source>
        <dbReference type="ARBA" id="ARBA00022989"/>
    </source>
</evidence>
<keyword evidence="4 6" id="KW-1133">Transmembrane helix</keyword>
<dbReference type="EMBL" id="JAZBRD010000001">
    <property type="protein sequence ID" value="MEE3743914.1"/>
    <property type="molecule type" value="Genomic_DNA"/>
</dbReference>
<gene>
    <name evidence="8" type="ORF">V2I23_01220</name>
</gene>
<feature type="transmembrane region" description="Helical" evidence="6">
    <location>
        <begin position="172"/>
        <end position="194"/>
    </location>
</feature>
<evidence type="ECO:0000256" key="5">
    <source>
        <dbReference type="ARBA" id="ARBA00023136"/>
    </source>
</evidence>
<name>A0ABU7M2X0_9BACT</name>
<feature type="transmembrane region" description="Helical" evidence="6">
    <location>
        <begin position="12"/>
        <end position="34"/>
    </location>
</feature>
<evidence type="ECO:0000256" key="1">
    <source>
        <dbReference type="ARBA" id="ARBA00004651"/>
    </source>
</evidence>
<dbReference type="RefSeq" id="WP_330517531.1">
    <property type="nucleotide sequence ID" value="NZ_JAZBRC010000001.1"/>
</dbReference>
<evidence type="ECO:0000256" key="2">
    <source>
        <dbReference type="ARBA" id="ARBA00022475"/>
    </source>
</evidence>
<dbReference type="PANTHER" id="PTHR42709">
    <property type="entry name" value="ALKALINE PHOSPHATASE LIKE PROTEIN"/>
    <property type="match status" value="1"/>
</dbReference>